<dbReference type="PANTHER" id="PTHR24960:SF79">
    <property type="entry name" value="PHOTOSYSTEM I IRON-SULFUR CENTER"/>
    <property type="match status" value="1"/>
</dbReference>
<keyword evidence="11" id="KW-1185">Reference proteome</keyword>
<dbReference type="KEGG" id="dmt:DESME_09870"/>
<dbReference type="GO" id="GO:0046872">
    <property type="term" value="F:metal ion binding"/>
    <property type="evidence" value="ECO:0007669"/>
    <property type="project" value="UniProtKB-KW"/>
</dbReference>
<accession>W0ECQ8</accession>
<evidence type="ECO:0000256" key="3">
    <source>
        <dbReference type="ARBA" id="ARBA00013529"/>
    </source>
</evidence>
<proteinExistence type="predicted"/>
<feature type="domain" description="4Fe-4S ferredoxin-type" evidence="9">
    <location>
        <begin position="39"/>
        <end position="69"/>
    </location>
</feature>
<evidence type="ECO:0000313" key="10">
    <source>
        <dbReference type="EMBL" id="AHF07298.1"/>
    </source>
</evidence>
<keyword evidence="5" id="KW-0479">Metal-binding</keyword>
<dbReference type="SUPFAM" id="SSF54862">
    <property type="entry name" value="4Fe-4S ferredoxins"/>
    <property type="match status" value="2"/>
</dbReference>
<organism evidence="10 11">
    <name type="scientific">Desulfitobacterium metallireducens DSM 15288</name>
    <dbReference type="NCBI Taxonomy" id="871968"/>
    <lineage>
        <taxon>Bacteria</taxon>
        <taxon>Bacillati</taxon>
        <taxon>Bacillota</taxon>
        <taxon>Clostridia</taxon>
        <taxon>Eubacteriales</taxon>
        <taxon>Desulfitobacteriaceae</taxon>
        <taxon>Desulfitobacterium</taxon>
    </lineage>
</organism>
<protein>
    <recommendedName>
        <fullName evidence="3">Ferredoxin</fullName>
    </recommendedName>
</protein>
<dbReference type="InterPro" id="IPR017900">
    <property type="entry name" value="4Fe4S_Fe_S_CS"/>
</dbReference>
<dbReference type="GO" id="GO:0051539">
    <property type="term" value="F:4 iron, 4 sulfur cluster binding"/>
    <property type="evidence" value="ECO:0007669"/>
    <property type="project" value="UniProtKB-KW"/>
</dbReference>
<keyword evidence="4" id="KW-0004">4Fe-4S</keyword>
<reference evidence="10 11" key="1">
    <citation type="submission" date="2013-12" db="EMBL/GenBank/DDBJ databases">
        <authorList>
            <consortium name="DOE Joint Genome Institute"/>
            <person name="Smidt H."/>
            <person name="Huntemann M."/>
            <person name="Han J."/>
            <person name="Chen A."/>
            <person name="Kyrpides N."/>
            <person name="Mavromatis K."/>
            <person name="Markowitz V."/>
            <person name="Palaniappan K."/>
            <person name="Ivanova N."/>
            <person name="Schaumberg A."/>
            <person name="Pati A."/>
            <person name="Liolios K."/>
            <person name="Nordberg H.P."/>
            <person name="Cantor M.N."/>
            <person name="Hua S.X."/>
            <person name="Woyke T."/>
        </authorList>
    </citation>
    <scope>NUCLEOTIDE SEQUENCE [LARGE SCALE GENOMIC DNA]</scope>
    <source>
        <strain evidence="11">DSM 15288</strain>
    </source>
</reference>
<feature type="domain" description="4Fe-4S ferredoxin-type" evidence="9">
    <location>
        <begin position="227"/>
        <end position="257"/>
    </location>
</feature>
<feature type="domain" description="4Fe-4S ferredoxin-type" evidence="9">
    <location>
        <begin position="261"/>
        <end position="290"/>
    </location>
</feature>
<dbReference type="eggNOG" id="COG2221">
    <property type="taxonomic scope" value="Bacteria"/>
</dbReference>
<evidence type="ECO:0000256" key="4">
    <source>
        <dbReference type="ARBA" id="ARBA00022485"/>
    </source>
</evidence>
<dbReference type="RefSeq" id="WP_006716177.1">
    <property type="nucleotide sequence ID" value="NZ_CP007032.1"/>
</dbReference>
<dbReference type="PROSITE" id="PS00198">
    <property type="entry name" value="4FE4S_FER_1"/>
    <property type="match status" value="2"/>
</dbReference>
<dbReference type="HOGENOM" id="CLU_048087_1_0_9"/>
<dbReference type="Gene3D" id="3.30.70.20">
    <property type="match status" value="2"/>
</dbReference>
<evidence type="ECO:0000256" key="8">
    <source>
        <dbReference type="SAM" id="MobiDB-lite"/>
    </source>
</evidence>
<keyword evidence="7" id="KW-0411">Iron-sulfur</keyword>
<feature type="compositionally biased region" description="Polar residues" evidence="8">
    <location>
        <begin position="168"/>
        <end position="178"/>
    </location>
</feature>
<evidence type="ECO:0000256" key="5">
    <source>
        <dbReference type="ARBA" id="ARBA00022723"/>
    </source>
</evidence>
<dbReference type="InterPro" id="IPR050157">
    <property type="entry name" value="PSI_iron-sulfur_center"/>
</dbReference>
<evidence type="ECO:0000313" key="11">
    <source>
        <dbReference type="Proteomes" id="UP000010847"/>
    </source>
</evidence>
<dbReference type="AlphaFoldDB" id="W0ECQ8"/>
<comment type="cofactor">
    <cofactor evidence="1">
        <name>[4Fe-4S] cluster</name>
        <dbReference type="ChEBI" id="CHEBI:49883"/>
    </cofactor>
</comment>
<dbReference type="OrthoDB" id="9672at2"/>
<evidence type="ECO:0000259" key="9">
    <source>
        <dbReference type="PROSITE" id="PS51379"/>
    </source>
</evidence>
<dbReference type="eggNOG" id="COG1036">
    <property type="taxonomic scope" value="Bacteria"/>
</dbReference>
<gene>
    <name evidence="10" type="ORF">DESME_09870</name>
</gene>
<name>W0ECQ8_9FIRM</name>
<dbReference type="InterPro" id="IPR017896">
    <property type="entry name" value="4Fe4S_Fe-S-bd"/>
</dbReference>
<dbReference type="PANTHER" id="PTHR24960">
    <property type="entry name" value="PHOTOSYSTEM I IRON-SULFUR CENTER-RELATED"/>
    <property type="match status" value="1"/>
</dbReference>
<dbReference type="EMBL" id="CP007032">
    <property type="protein sequence ID" value="AHF07298.1"/>
    <property type="molecule type" value="Genomic_DNA"/>
</dbReference>
<evidence type="ECO:0000256" key="1">
    <source>
        <dbReference type="ARBA" id="ARBA00001966"/>
    </source>
</evidence>
<evidence type="ECO:0000256" key="7">
    <source>
        <dbReference type="ARBA" id="ARBA00023014"/>
    </source>
</evidence>
<dbReference type="PROSITE" id="PS51379">
    <property type="entry name" value="4FE4S_FER_2"/>
    <property type="match status" value="3"/>
</dbReference>
<dbReference type="Pfam" id="PF12838">
    <property type="entry name" value="Fer4_7"/>
    <property type="match status" value="1"/>
</dbReference>
<dbReference type="Proteomes" id="UP000010847">
    <property type="component" value="Chromosome"/>
</dbReference>
<feature type="region of interest" description="Disordered" evidence="8">
    <location>
        <begin position="160"/>
        <end position="183"/>
    </location>
</feature>
<keyword evidence="6" id="KW-0408">Iron</keyword>
<evidence type="ECO:0000256" key="6">
    <source>
        <dbReference type="ARBA" id="ARBA00023004"/>
    </source>
</evidence>
<sequence>MLNTCQFVYHRSNCLNIKKPFAHPCRLCIDSCPHQAISEDYEIKAKLCTECGVCMAVCPSDGIVDRNLDKLYHYIRGADQIQLNCPQAIPTGFEIPCLGILDRDLWMALLLQAQEKQVGISTGDCANCPDKKACAQSVRTFTEVHKAWTEHSPIVITVAPDDGKTKPLPQNQKVSTPAPTEKKGWRDLGREKLEEMLPGMTSDEAYPIPHSRLFLVESWESKKEILPLPALNIGESCTNCGVCAAICPQGALTKKENHDELTLIYEPLKCVRCQRCVSICRPKALTMENKRLSFRLFTGKILLHQGKYRYCIKCGRQVFDNKEPVLCVGCASSDPDFGSLN</sequence>
<dbReference type="STRING" id="871968.DESME_09870"/>
<comment type="function">
    <text evidence="2">Ferredoxins are iron-sulfur proteins that transfer electrons in a wide variety of metabolic reactions.</text>
</comment>
<evidence type="ECO:0000256" key="2">
    <source>
        <dbReference type="ARBA" id="ARBA00003532"/>
    </source>
</evidence>